<dbReference type="Pfam" id="PF17732">
    <property type="entry name" value="DUF5571"/>
    <property type="match status" value="1"/>
</dbReference>
<sequence>MTLHTICIMPGTDDARQQFNDQGKDQCKPRCINGLFLPPSGNIVSETETRDGNVPLTITEALLKNASSISRPIHPPLIITIDLDEDEDEEDEEDEESCKYDFIAVTFSAITN</sequence>
<protein>
    <submittedName>
        <fullName evidence="1">Uncharacterized protein</fullName>
    </submittedName>
</protein>
<name>A0AAV7SD87_PLEWA</name>
<comment type="caution">
    <text evidence="1">The sequence shown here is derived from an EMBL/GenBank/DDBJ whole genome shotgun (WGS) entry which is preliminary data.</text>
</comment>
<dbReference type="InterPro" id="IPR040943">
    <property type="entry name" value="DUF5571"/>
</dbReference>
<organism evidence="1 2">
    <name type="scientific">Pleurodeles waltl</name>
    <name type="common">Iberian ribbed newt</name>
    <dbReference type="NCBI Taxonomy" id="8319"/>
    <lineage>
        <taxon>Eukaryota</taxon>
        <taxon>Metazoa</taxon>
        <taxon>Chordata</taxon>
        <taxon>Craniata</taxon>
        <taxon>Vertebrata</taxon>
        <taxon>Euteleostomi</taxon>
        <taxon>Amphibia</taxon>
        <taxon>Batrachia</taxon>
        <taxon>Caudata</taxon>
        <taxon>Salamandroidea</taxon>
        <taxon>Salamandridae</taxon>
        <taxon>Pleurodelinae</taxon>
        <taxon>Pleurodeles</taxon>
    </lineage>
</organism>
<evidence type="ECO:0000313" key="2">
    <source>
        <dbReference type="Proteomes" id="UP001066276"/>
    </source>
</evidence>
<evidence type="ECO:0000313" key="1">
    <source>
        <dbReference type="EMBL" id="KAJ1161962.1"/>
    </source>
</evidence>
<keyword evidence="2" id="KW-1185">Reference proteome</keyword>
<dbReference type="AlphaFoldDB" id="A0AAV7SD87"/>
<dbReference type="Proteomes" id="UP001066276">
    <property type="component" value="Chromosome 4_2"/>
</dbReference>
<accession>A0AAV7SD87</accession>
<proteinExistence type="predicted"/>
<reference evidence="1" key="1">
    <citation type="journal article" date="2022" name="bioRxiv">
        <title>Sequencing and chromosome-scale assembly of the giantPleurodeles waltlgenome.</title>
        <authorList>
            <person name="Brown T."/>
            <person name="Elewa A."/>
            <person name="Iarovenko S."/>
            <person name="Subramanian E."/>
            <person name="Araus A.J."/>
            <person name="Petzold A."/>
            <person name="Susuki M."/>
            <person name="Suzuki K.-i.T."/>
            <person name="Hayashi T."/>
            <person name="Toyoda A."/>
            <person name="Oliveira C."/>
            <person name="Osipova E."/>
            <person name="Leigh N.D."/>
            <person name="Simon A."/>
            <person name="Yun M.H."/>
        </authorList>
    </citation>
    <scope>NUCLEOTIDE SEQUENCE</scope>
    <source>
        <strain evidence="1">20211129_DDA</strain>
        <tissue evidence="1">Liver</tissue>
    </source>
</reference>
<gene>
    <name evidence="1" type="ORF">NDU88_002442</name>
</gene>
<dbReference type="EMBL" id="JANPWB010000008">
    <property type="protein sequence ID" value="KAJ1161962.1"/>
    <property type="molecule type" value="Genomic_DNA"/>
</dbReference>